<keyword evidence="5" id="KW-0547">Nucleotide-binding</keyword>
<proteinExistence type="inferred from homology"/>
<keyword evidence="6" id="KW-0418">Kinase</keyword>
<dbReference type="InterPro" id="IPR000600">
    <property type="entry name" value="ROK"/>
</dbReference>
<dbReference type="InterPro" id="IPR049874">
    <property type="entry name" value="ROK_cs"/>
</dbReference>
<dbReference type="EMBL" id="DXEK01000163">
    <property type="protein sequence ID" value="HIX77897.1"/>
    <property type="molecule type" value="Genomic_DNA"/>
</dbReference>
<dbReference type="PANTHER" id="PTHR18964">
    <property type="entry name" value="ROK (REPRESSOR, ORF, KINASE) FAMILY"/>
    <property type="match status" value="1"/>
</dbReference>
<dbReference type="InterPro" id="IPR004654">
    <property type="entry name" value="ROK_glcA"/>
</dbReference>
<dbReference type="PROSITE" id="PS01125">
    <property type="entry name" value="ROK"/>
    <property type="match status" value="1"/>
</dbReference>
<dbReference type="EC" id="2.7.1.2" evidence="2"/>
<evidence type="ECO:0000256" key="2">
    <source>
        <dbReference type="ARBA" id="ARBA00012323"/>
    </source>
</evidence>
<dbReference type="InterPro" id="IPR043129">
    <property type="entry name" value="ATPase_NBD"/>
</dbReference>
<evidence type="ECO:0000256" key="6">
    <source>
        <dbReference type="ARBA" id="ARBA00022777"/>
    </source>
</evidence>
<dbReference type="Pfam" id="PF00480">
    <property type="entry name" value="ROK"/>
    <property type="match status" value="1"/>
</dbReference>
<accession>A0A9D1XEC5</accession>
<dbReference type="NCBIfam" id="TIGR00744">
    <property type="entry name" value="ROK_glcA_fam"/>
    <property type="match status" value="1"/>
</dbReference>
<dbReference type="SUPFAM" id="SSF53067">
    <property type="entry name" value="Actin-like ATPase domain"/>
    <property type="match status" value="1"/>
</dbReference>
<evidence type="ECO:0000256" key="8">
    <source>
        <dbReference type="ARBA" id="ARBA00032386"/>
    </source>
</evidence>
<comment type="caution">
    <text evidence="9">The sequence shown here is derived from an EMBL/GenBank/DDBJ whole genome shotgun (WGS) entry which is preliminary data.</text>
</comment>
<evidence type="ECO:0000256" key="5">
    <source>
        <dbReference type="ARBA" id="ARBA00022741"/>
    </source>
</evidence>
<keyword evidence="7" id="KW-0067">ATP-binding</keyword>
<dbReference type="Gene3D" id="3.30.420.40">
    <property type="match status" value="2"/>
</dbReference>
<dbReference type="GO" id="GO:0005524">
    <property type="term" value="F:ATP binding"/>
    <property type="evidence" value="ECO:0007669"/>
    <property type="project" value="UniProtKB-KW"/>
</dbReference>
<dbReference type="GO" id="GO:0005737">
    <property type="term" value="C:cytoplasm"/>
    <property type="evidence" value="ECO:0007669"/>
    <property type="project" value="InterPro"/>
</dbReference>
<evidence type="ECO:0000256" key="3">
    <source>
        <dbReference type="ARBA" id="ARBA00014701"/>
    </source>
</evidence>
<sequence length="319" mass="32976">MKKYVFGIDVGGTTIKCGLFQTDGTLLEKWEIPTRTEHDGDQILPDVAKTVLDKISEKGIAKEEVAGVGIDVPGPVNEKGEIAVAVNLNWGYKDIVGELGSAMGGIPVQAANDANAAALGEMWGGGGRGAKNLIMVTLGTGVGGGIIIDGKIVAGAHGAGGEIGHACVDPEEPEACNCGNHGCLEQMASATGIVRLAKRYLSTYKEKTVLNPERISAKSVYDALKAGDEAASAIVEQVSDYLGNALAIFSCVVDPEIIVIGGGVSKAGQILIDGIKKYYQKYAFISCKDTPIVLAELGNDAGIYGAAKLALDGEVSVLI</sequence>
<evidence type="ECO:0000256" key="1">
    <source>
        <dbReference type="ARBA" id="ARBA00006479"/>
    </source>
</evidence>
<evidence type="ECO:0000256" key="7">
    <source>
        <dbReference type="ARBA" id="ARBA00022840"/>
    </source>
</evidence>
<reference evidence="9" key="1">
    <citation type="journal article" date="2021" name="PeerJ">
        <title>Extensive microbial diversity within the chicken gut microbiome revealed by metagenomics and culture.</title>
        <authorList>
            <person name="Gilroy R."/>
            <person name="Ravi A."/>
            <person name="Getino M."/>
            <person name="Pursley I."/>
            <person name="Horton D.L."/>
            <person name="Alikhan N.F."/>
            <person name="Baker D."/>
            <person name="Gharbi K."/>
            <person name="Hall N."/>
            <person name="Watson M."/>
            <person name="Adriaenssens E.M."/>
            <person name="Foster-Nyarko E."/>
            <person name="Jarju S."/>
            <person name="Secka A."/>
            <person name="Antonio M."/>
            <person name="Oren A."/>
            <person name="Chaudhuri R.R."/>
            <person name="La Ragione R."/>
            <person name="Hildebrand F."/>
            <person name="Pallen M.J."/>
        </authorList>
    </citation>
    <scope>NUCLEOTIDE SEQUENCE</scope>
    <source>
        <strain evidence="9">CHK183-1962</strain>
    </source>
</reference>
<evidence type="ECO:0000313" key="10">
    <source>
        <dbReference type="Proteomes" id="UP000886890"/>
    </source>
</evidence>
<comment type="similarity">
    <text evidence="1">Belongs to the ROK (NagC/XylR) family.</text>
</comment>
<protein>
    <recommendedName>
        <fullName evidence="3">Glucokinase</fullName>
        <ecNumber evidence="2">2.7.1.2</ecNumber>
    </recommendedName>
    <alternativeName>
        <fullName evidence="8">Glucose kinase</fullName>
    </alternativeName>
</protein>
<reference evidence="9" key="2">
    <citation type="submission" date="2021-04" db="EMBL/GenBank/DDBJ databases">
        <authorList>
            <person name="Gilroy R."/>
        </authorList>
    </citation>
    <scope>NUCLEOTIDE SEQUENCE</scope>
    <source>
        <strain evidence="9">CHK183-1962</strain>
    </source>
</reference>
<dbReference type="AlphaFoldDB" id="A0A9D1XEC5"/>
<dbReference type="GO" id="GO:0006096">
    <property type="term" value="P:glycolytic process"/>
    <property type="evidence" value="ECO:0007669"/>
    <property type="project" value="InterPro"/>
</dbReference>
<dbReference type="GO" id="GO:0004340">
    <property type="term" value="F:glucokinase activity"/>
    <property type="evidence" value="ECO:0007669"/>
    <property type="project" value="UniProtKB-EC"/>
</dbReference>
<dbReference type="PANTHER" id="PTHR18964:SF149">
    <property type="entry name" value="BIFUNCTIONAL UDP-N-ACETYLGLUCOSAMINE 2-EPIMERASE_N-ACETYLMANNOSAMINE KINASE"/>
    <property type="match status" value="1"/>
</dbReference>
<evidence type="ECO:0000256" key="4">
    <source>
        <dbReference type="ARBA" id="ARBA00022679"/>
    </source>
</evidence>
<name>A0A9D1XEC5_9FIRM</name>
<dbReference type="Proteomes" id="UP000886890">
    <property type="component" value="Unassembled WGS sequence"/>
</dbReference>
<keyword evidence="4 9" id="KW-0808">Transferase</keyword>
<evidence type="ECO:0000313" key="9">
    <source>
        <dbReference type="EMBL" id="HIX77897.1"/>
    </source>
</evidence>
<gene>
    <name evidence="9" type="ORF">H9734_09935</name>
</gene>
<organism evidence="9 10">
    <name type="scientific">Candidatus Fusicatenibacter merdavium</name>
    <dbReference type="NCBI Taxonomy" id="2838600"/>
    <lineage>
        <taxon>Bacteria</taxon>
        <taxon>Bacillati</taxon>
        <taxon>Bacillota</taxon>
        <taxon>Clostridia</taxon>
        <taxon>Lachnospirales</taxon>
        <taxon>Lachnospiraceae</taxon>
        <taxon>Fusicatenibacter</taxon>
    </lineage>
</organism>